<evidence type="ECO:0000313" key="7">
    <source>
        <dbReference type="Proteomes" id="UP001601976"/>
    </source>
</evidence>
<sequence>MLVTPIPGAHRENVLKTLRSVHTAAGNINGGQFEAAYGRLLAYLEWANESVRLLTSQISTRDVDRLVRTRTHQTLLDGVGHLAGSDQQRLVNGIVSLEIDQRVAALGEAVDALQDQMAKWPSELSLFAPDTSFYIQHPTKFEDIDFAEFTEAAGPVRVLFPMVVVDELDRLKESKDRQTRWRAGHTLAVLDRLLDDDSASTSHGVEVMFDPPGHSRLAIADDEIIDRVLGATGIAAGPVRLLTYDTGQAMRAKAEGLHVLKLRTDAGTGEEPKKL</sequence>
<keyword evidence="3" id="KW-0378">Hydrolase</keyword>
<accession>A0ABW6RPT4</accession>
<comment type="caution">
    <text evidence="6">The sequence shown here is derived from an EMBL/GenBank/DDBJ whole genome shotgun (WGS) entry which is preliminary data.</text>
</comment>
<dbReference type="InterPro" id="IPR002716">
    <property type="entry name" value="PIN_dom"/>
</dbReference>
<keyword evidence="7" id="KW-1185">Reference proteome</keyword>
<keyword evidence="1" id="KW-0540">Nuclease</keyword>
<organism evidence="6 7">
    <name type="scientific">Streptomyces flavidovirens</name>
    <dbReference type="NCBI Taxonomy" id="67298"/>
    <lineage>
        <taxon>Bacteria</taxon>
        <taxon>Bacillati</taxon>
        <taxon>Actinomycetota</taxon>
        <taxon>Actinomycetes</taxon>
        <taxon>Kitasatosporales</taxon>
        <taxon>Streptomycetaceae</taxon>
        <taxon>Streptomyces</taxon>
    </lineage>
</organism>
<keyword evidence="2" id="KW-0479">Metal-binding</keyword>
<dbReference type="Pfam" id="PF13638">
    <property type="entry name" value="PIN_4"/>
    <property type="match status" value="1"/>
</dbReference>
<evidence type="ECO:0000256" key="1">
    <source>
        <dbReference type="ARBA" id="ARBA00022722"/>
    </source>
</evidence>
<feature type="domain" description="PIN" evidence="5">
    <location>
        <begin position="129"/>
        <end position="261"/>
    </location>
</feature>
<dbReference type="InterPro" id="IPR029060">
    <property type="entry name" value="PIN-like_dom_sf"/>
</dbReference>
<keyword evidence="4" id="KW-0460">Magnesium</keyword>
<dbReference type="RefSeq" id="WP_387899395.1">
    <property type="nucleotide sequence ID" value="NZ_JBIAPK010000016.1"/>
</dbReference>
<gene>
    <name evidence="6" type="ORF">ACFYWW_33645</name>
</gene>
<name>A0ABW6RPT4_9ACTN</name>
<evidence type="ECO:0000256" key="4">
    <source>
        <dbReference type="ARBA" id="ARBA00022842"/>
    </source>
</evidence>
<evidence type="ECO:0000259" key="5">
    <source>
        <dbReference type="Pfam" id="PF13638"/>
    </source>
</evidence>
<evidence type="ECO:0000313" key="6">
    <source>
        <dbReference type="EMBL" id="MFF3343584.1"/>
    </source>
</evidence>
<evidence type="ECO:0000256" key="2">
    <source>
        <dbReference type="ARBA" id="ARBA00022723"/>
    </source>
</evidence>
<dbReference type="Proteomes" id="UP001601976">
    <property type="component" value="Unassembled WGS sequence"/>
</dbReference>
<protein>
    <submittedName>
        <fullName evidence="6">PIN domain-containing protein</fullName>
    </submittedName>
</protein>
<dbReference type="Gene3D" id="3.40.50.1010">
    <property type="entry name" value="5'-nuclease"/>
    <property type="match status" value="1"/>
</dbReference>
<reference evidence="6 7" key="1">
    <citation type="submission" date="2024-10" db="EMBL/GenBank/DDBJ databases">
        <title>The Natural Products Discovery Center: Release of the First 8490 Sequenced Strains for Exploring Actinobacteria Biosynthetic Diversity.</title>
        <authorList>
            <person name="Kalkreuter E."/>
            <person name="Kautsar S.A."/>
            <person name="Yang D."/>
            <person name="Bader C.D."/>
            <person name="Teijaro C.N."/>
            <person name="Fluegel L."/>
            <person name="Davis C.M."/>
            <person name="Simpson J.R."/>
            <person name="Lauterbach L."/>
            <person name="Steele A.D."/>
            <person name="Gui C."/>
            <person name="Meng S."/>
            <person name="Li G."/>
            <person name="Viehrig K."/>
            <person name="Ye F."/>
            <person name="Su P."/>
            <person name="Kiefer A.F."/>
            <person name="Nichols A."/>
            <person name="Cepeda A.J."/>
            <person name="Yan W."/>
            <person name="Fan B."/>
            <person name="Jiang Y."/>
            <person name="Adhikari A."/>
            <person name="Zheng C.-J."/>
            <person name="Schuster L."/>
            <person name="Cowan T.M."/>
            <person name="Smanski M.J."/>
            <person name="Chevrette M.G."/>
            <person name="De Carvalho L.P.S."/>
            <person name="Shen B."/>
        </authorList>
    </citation>
    <scope>NUCLEOTIDE SEQUENCE [LARGE SCALE GENOMIC DNA]</scope>
    <source>
        <strain evidence="6 7">NPDC003029</strain>
    </source>
</reference>
<proteinExistence type="predicted"/>
<evidence type="ECO:0000256" key="3">
    <source>
        <dbReference type="ARBA" id="ARBA00022801"/>
    </source>
</evidence>
<dbReference type="EMBL" id="JBIAPK010000016">
    <property type="protein sequence ID" value="MFF3343584.1"/>
    <property type="molecule type" value="Genomic_DNA"/>
</dbReference>
<dbReference type="SUPFAM" id="SSF88723">
    <property type="entry name" value="PIN domain-like"/>
    <property type="match status" value="1"/>
</dbReference>